<feature type="transmembrane region" description="Helical" evidence="1">
    <location>
        <begin position="735"/>
        <end position="756"/>
    </location>
</feature>
<organism evidence="3 4">
    <name type="scientific">Penicillium argentinense</name>
    <dbReference type="NCBI Taxonomy" id="1131581"/>
    <lineage>
        <taxon>Eukaryota</taxon>
        <taxon>Fungi</taxon>
        <taxon>Dikarya</taxon>
        <taxon>Ascomycota</taxon>
        <taxon>Pezizomycotina</taxon>
        <taxon>Eurotiomycetes</taxon>
        <taxon>Eurotiomycetidae</taxon>
        <taxon>Eurotiales</taxon>
        <taxon>Aspergillaceae</taxon>
        <taxon>Penicillium</taxon>
    </lineage>
</organism>
<keyword evidence="1" id="KW-0472">Membrane</keyword>
<dbReference type="Proteomes" id="UP001149074">
    <property type="component" value="Unassembled WGS sequence"/>
</dbReference>
<evidence type="ECO:0000313" key="3">
    <source>
        <dbReference type="EMBL" id="KAJ5095258.1"/>
    </source>
</evidence>
<dbReference type="OrthoDB" id="5429634at2759"/>
<feature type="domain" description="DUF6536" evidence="2">
    <location>
        <begin position="117"/>
        <end position="273"/>
    </location>
</feature>
<dbReference type="AlphaFoldDB" id="A0A9W9F7Y9"/>
<sequence>MDNYGVGQLWNHISSIFSRKRYQGVSSPDQYDSDQAELVGAPASVRTKSSTFSLSSFSSFSTLRQSTFDRKSSLAQPALLGEDTDITLLESGAGAGCPPRQSESKDNFSPIHRKKQWIDGVYMCARAGTVVFILNLIFIGIAAGLASRYPDNRSFASSAVIYRGNCGISKRWDIAMHLIINVLSTCILAASNYCMQTLVAPTRKEVDAYHAKWKCLDIGSASVKNLFAIGKGRLALWITLMFTATPFHLMYNSIVFESLSTNEFGVMVGPKDLNSSNIHSLTTPALKKCFTLPAAYYGLDAADLYEGVLRELTWEMFVDNIANGSYHYIPLSQCIEMSKKPSTGVKGIVALAENLTVSDGGDASILMTEVAHTSPTSHDDPFQNQRMPATFYSNRTTSTENNATCLGYETVYNNRVLIDGTAQVRPGLGVSIYPISECLVIEAEEHCQLLFSPPICLVVMLAAFAKVSAMYLAAYIGRNRDPPLLTIGDAVASFMERPDPTTKGLCWMTGADVNKGRWVSVTRSGFQAALQNEQVAEPATFRRLKKRKHWMRAASGWRWAATLFMCFSCIITGICLFMVSSAGTGTSQNEWWSTSTFKNWFSEDVDISSYNIIYSNVPWTMLSAVVVANVPQLIVTMSYYCYNAVLTSMLATGEYSSYGEKRKALRVTWPVKGSQQRSTYWLSVPYRYATPILILYMLLHWLISQSIFYLLLIPYNPLDRADNSNTISSMGYSSMSIFLSIVVGSTMVLIMLVLAFRKCKSIMPLAGSSSAAISAACHLPKDECRETAALGLVQWGETPSAAAWMGMDDVEGIDDGQKGHCSFTSRETVKPSLMKLYA</sequence>
<keyword evidence="1" id="KW-0812">Transmembrane</keyword>
<comment type="caution">
    <text evidence="3">The sequence shown here is derived from an EMBL/GenBank/DDBJ whole genome shotgun (WGS) entry which is preliminary data.</text>
</comment>
<feature type="transmembrane region" description="Helical" evidence="1">
    <location>
        <begin position="457"/>
        <end position="476"/>
    </location>
</feature>
<dbReference type="PANTHER" id="PTHR35395:SF1">
    <property type="entry name" value="DUF6536 DOMAIN-CONTAINING PROTEIN"/>
    <property type="match status" value="1"/>
</dbReference>
<feature type="transmembrane region" description="Helical" evidence="1">
    <location>
        <begin position="174"/>
        <end position="195"/>
    </location>
</feature>
<accession>A0A9W9F7Y9</accession>
<dbReference type="PANTHER" id="PTHR35395">
    <property type="entry name" value="DUF6536 DOMAIN-CONTAINING PROTEIN"/>
    <property type="match status" value="1"/>
</dbReference>
<feature type="transmembrane region" description="Helical" evidence="1">
    <location>
        <begin position="556"/>
        <end position="579"/>
    </location>
</feature>
<name>A0A9W9F7Y9_9EURO</name>
<gene>
    <name evidence="3" type="ORF">N7532_007549</name>
</gene>
<protein>
    <recommendedName>
        <fullName evidence="2">DUF6536 domain-containing protein</fullName>
    </recommendedName>
</protein>
<evidence type="ECO:0000259" key="2">
    <source>
        <dbReference type="Pfam" id="PF20163"/>
    </source>
</evidence>
<keyword evidence="1" id="KW-1133">Transmembrane helix</keyword>
<keyword evidence="4" id="KW-1185">Reference proteome</keyword>
<dbReference type="Pfam" id="PF20163">
    <property type="entry name" value="DUF6536"/>
    <property type="match status" value="1"/>
</dbReference>
<evidence type="ECO:0000313" key="4">
    <source>
        <dbReference type="Proteomes" id="UP001149074"/>
    </source>
</evidence>
<feature type="transmembrane region" description="Helical" evidence="1">
    <location>
        <begin position="234"/>
        <end position="251"/>
    </location>
</feature>
<feature type="transmembrane region" description="Helical" evidence="1">
    <location>
        <begin position="693"/>
        <end position="715"/>
    </location>
</feature>
<feature type="transmembrane region" description="Helical" evidence="1">
    <location>
        <begin position="123"/>
        <end position="146"/>
    </location>
</feature>
<dbReference type="GeneID" id="81359021"/>
<feature type="transmembrane region" description="Helical" evidence="1">
    <location>
        <begin position="619"/>
        <end position="642"/>
    </location>
</feature>
<dbReference type="EMBL" id="JAPQKI010000006">
    <property type="protein sequence ID" value="KAJ5095258.1"/>
    <property type="molecule type" value="Genomic_DNA"/>
</dbReference>
<reference evidence="3" key="1">
    <citation type="submission" date="2022-11" db="EMBL/GenBank/DDBJ databases">
        <authorList>
            <person name="Petersen C."/>
        </authorList>
    </citation>
    <scope>NUCLEOTIDE SEQUENCE</scope>
    <source>
        <strain evidence="3">IBT 30761</strain>
    </source>
</reference>
<evidence type="ECO:0000256" key="1">
    <source>
        <dbReference type="SAM" id="Phobius"/>
    </source>
</evidence>
<dbReference type="InterPro" id="IPR046623">
    <property type="entry name" value="DUF6536"/>
</dbReference>
<proteinExistence type="predicted"/>
<dbReference type="RefSeq" id="XP_056473408.1">
    <property type="nucleotide sequence ID" value="XM_056620042.1"/>
</dbReference>
<reference evidence="3" key="2">
    <citation type="journal article" date="2023" name="IMA Fungus">
        <title>Comparative genomic study of the Penicillium genus elucidates a diverse pangenome and 15 lateral gene transfer events.</title>
        <authorList>
            <person name="Petersen C."/>
            <person name="Sorensen T."/>
            <person name="Nielsen M.R."/>
            <person name="Sondergaard T.E."/>
            <person name="Sorensen J.L."/>
            <person name="Fitzpatrick D.A."/>
            <person name="Frisvad J.C."/>
            <person name="Nielsen K.L."/>
        </authorList>
    </citation>
    <scope>NUCLEOTIDE SEQUENCE</scope>
    <source>
        <strain evidence="3">IBT 30761</strain>
    </source>
</reference>